<organism evidence="2 3">
    <name type="scientific">Exophiala mesophila</name>
    <name type="common">Black yeast-like fungus</name>
    <dbReference type="NCBI Taxonomy" id="212818"/>
    <lineage>
        <taxon>Eukaryota</taxon>
        <taxon>Fungi</taxon>
        <taxon>Dikarya</taxon>
        <taxon>Ascomycota</taxon>
        <taxon>Pezizomycotina</taxon>
        <taxon>Eurotiomycetes</taxon>
        <taxon>Chaetothyriomycetidae</taxon>
        <taxon>Chaetothyriales</taxon>
        <taxon>Herpotrichiellaceae</taxon>
        <taxon>Exophiala</taxon>
    </lineage>
</organism>
<dbReference type="EMBL" id="NAJM01000064">
    <property type="protein sequence ID" value="RVX66333.1"/>
    <property type="molecule type" value="Genomic_DNA"/>
</dbReference>
<proteinExistence type="predicted"/>
<dbReference type="AlphaFoldDB" id="A0A438MRS1"/>
<name>A0A438MRS1_EXOME</name>
<dbReference type="PROSITE" id="PS51819">
    <property type="entry name" value="VOC"/>
    <property type="match status" value="1"/>
</dbReference>
<dbReference type="Gene3D" id="3.10.180.10">
    <property type="entry name" value="2,3-Dihydroxybiphenyl 1,2-Dioxygenase, domain 1"/>
    <property type="match status" value="1"/>
</dbReference>
<dbReference type="InterPro" id="IPR029068">
    <property type="entry name" value="Glyas_Bleomycin-R_OHBP_Dase"/>
</dbReference>
<sequence length="160" mass="18134">MTVPPDYKTTFFLNLPVSDLSAALQFYTSLGFIQNKTFSDENAAMVSIPLDLHEEEPDTSAAHKSPLKIMLLNQSCYKKFLPGQREAADPKKVTQALFCLSIATRDKLDAFMDNAKRLGAEIDVREPQDYGWMYGRAFADLDGHIWEVTWMDPSGYQDKE</sequence>
<dbReference type="PANTHER" id="PTHR36503:SF2">
    <property type="entry name" value="BLR2408 PROTEIN"/>
    <property type="match status" value="1"/>
</dbReference>
<dbReference type="InterPro" id="IPR004360">
    <property type="entry name" value="Glyas_Fos-R_dOase_dom"/>
</dbReference>
<evidence type="ECO:0000313" key="2">
    <source>
        <dbReference type="EMBL" id="RVX66333.1"/>
    </source>
</evidence>
<evidence type="ECO:0000259" key="1">
    <source>
        <dbReference type="PROSITE" id="PS51819"/>
    </source>
</evidence>
<dbReference type="Proteomes" id="UP000288859">
    <property type="component" value="Unassembled WGS sequence"/>
</dbReference>
<dbReference type="OrthoDB" id="4181370at2759"/>
<feature type="domain" description="VOC" evidence="1">
    <location>
        <begin position="8"/>
        <end position="151"/>
    </location>
</feature>
<dbReference type="SUPFAM" id="SSF54593">
    <property type="entry name" value="Glyoxalase/Bleomycin resistance protein/Dihydroxybiphenyl dioxygenase"/>
    <property type="match status" value="1"/>
</dbReference>
<dbReference type="Pfam" id="PF00903">
    <property type="entry name" value="Glyoxalase"/>
    <property type="match status" value="1"/>
</dbReference>
<gene>
    <name evidence="2" type="ORF">B0A52_09764</name>
</gene>
<dbReference type="InterPro" id="IPR037523">
    <property type="entry name" value="VOC_core"/>
</dbReference>
<comment type="caution">
    <text evidence="2">The sequence shown here is derived from an EMBL/GenBank/DDBJ whole genome shotgun (WGS) entry which is preliminary data.</text>
</comment>
<protein>
    <recommendedName>
        <fullName evidence="1">VOC domain-containing protein</fullName>
    </recommendedName>
</protein>
<evidence type="ECO:0000313" key="3">
    <source>
        <dbReference type="Proteomes" id="UP000288859"/>
    </source>
</evidence>
<accession>A0A438MRS1</accession>
<dbReference type="PANTHER" id="PTHR36503">
    <property type="entry name" value="BLR2520 PROTEIN"/>
    <property type="match status" value="1"/>
</dbReference>
<reference evidence="2 3" key="1">
    <citation type="submission" date="2017-03" db="EMBL/GenBank/DDBJ databases">
        <title>Genomes of endolithic fungi from Antarctica.</title>
        <authorList>
            <person name="Coleine C."/>
            <person name="Masonjones S."/>
            <person name="Stajich J.E."/>
        </authorList>
    </citation>
    <scope>NUCLEOTIDE SEQUENCE [LARGE SCALE GENOMIC DNA]</scope>
    <source>
        <strain evidence="2 3">CCFEE 6314</strain>
    </source>
</reference>